<dbReference type="RefSeq" id="WP_013765917.1">
    <property type="nucleotide sequence ID" value="NC_015510.1"/>
</dbReference>
<keyword evidence="1" id="KW-0472">Membrane</keyword>
<dbReference type="KEGG" id="hhy:Halhy_3522"/>
<dbReference type="HOGENOM" id="CLU_154675_0_0_10"/>
<feature type="transmembrane region" description="Helical" evidence="1">
    <location>
        <begin position="26"/>
        <end position="44"/>
    </location>
</feature>
<dbReference type="Proteomes" id="UP000008461">
    <property type="component" value="Chromosome"/>
</dbReference>
<reference key="2">
    <citation type="submission" date="2011-04" db="EMBL/GenBank/DDBJ databases">
        <title>Complete sequence of chromosome of Haliscomenobacter hydrossis DSM 1100.</title>
        <authorList>
            <consortium name="US DOE Joint Genome Institute (JGI-PGF)"/>
            <person name="Lucas S."/>
            <person name="Han J."/>
            <person name="Lapidus A."/>
            <person name="Bruce D."/>
            <person name="Goodwin L."/>
            <person name="Pitluck S."/>
            <person name="Peters L."/>
            <person name="Kyrpides N."/>
            <person name="Mavromatis K."/>
            <person name="Ivanova N."/>
            <person name="Ovchinnikova G."/>
            <person name="Pagani I."/>
            <person name="Daligault H."/>
            <person name="Detter J.C."/>
            <person name="Han C."/>
            <person name="Land M."/>
            <person name="Hauser L."/>
            <person name="Markowitz V."/>
            <person name="Cheng J.-F."/>
            <person name="Hugenholtz P."/>
            <person name="Woyke T."/>
            <person name="Wu D."/>
            <person name="Verbarg S."/>
            <person name="Frueling A."/>
            <person name="Brambilla E."/>
            <person name="Klenk H.-P."/>
            <person name="Eisen J.A."/>
        </authorList>
    </citation>
    <scope>NUCLEOTIDE SEQUENCE</scope>
    <source>
        <strain>DSM 1100</strain>
    </source>
</reference>
<keyword evidence="3" id="KW-1185">Reference proteome</keyword>
<dbReference type="eggNOG" id="ENOG5032VGE">
    <property type="taxonomic scope" value="Bacteria"/>
</dbReference>
<sequence>MKVLNLVLSILFVLFAVVQYNDPDPWAWAALYLLVAVACGMAAFGKSNKFVVILGLGVSIIWMLTLLPDFIHWVQMGMPTIVATMKAEAPHVELTREFLGLLVCTLVFGWQLYRLRKR</sequence>
<feature type="transmembrane region" description="Helical" evidence="1">
    <location>
        <begin position="94"/>
        <end position="113"/>
    </location>
</feature>
<dbReference type="Pfam" id="PF15071">
    <property type="entry name" value="TMEM220"/>
    <property type="match status" value="1"/>
</dbReference>
<accession>F4KWN7</accession>
<organism evidence="2 3">
    <name type="scientific">Haliscomenobacter hydrossis (strain ATCC 27775 / DSM 1100 / LMG 10767 / O)</name>
    <dbReference type="NCBI Taxonomy" id="760192"/>
    <lineage>
        <taxon>Bacteria</taxon>
        <taxon>Pseudomonadati</taxon>
        <taxon>Bacteroidota</taxon>
        <taxon>Saprospiria</taxon>
        <taxon>Saprospirales</taxon>
        <taxon>Haliscomenobacteraceae</taxon>
        <taxon>Haliscomenobacter</taxon>
    </lineage>
</organism>
<evidence type="ECO:0008006" key="4">
    <source>
        <dbReference type="Google" id="ProtNLM"/>
    </source>
</evidence>
<dbReference type="STRING" id="760192.Halhy_3522"/>
<name>F4KWN7_HALH1</name>
<keyword evidence="1" id="KW-1133">Transmembrane helix</keyword>
<dbReference type="EMBL" id="CP002691">
    <property type="protein sequence ID" value="AEE51377.1"/>
    <property type="molecule type" value="Genomic_DNA"/>
</dbReference>
<dbReference type="InterPro" id="IPR029377">
    <property type="entry name" value="TMEM220"/>
</dbReference>
<evidence type="ECO:0000256" key="1">
    <source>
        <dbReference type="SAM" id="Phobius"/>
    </source>
</evidence>
<protein>
    <recommendedName>
        <fullName evidence="4">Transmembrane family 220, helix</fullName>
    </recommendedName>
</protein>
<dbReference type="AlphaFoldDB" id="F4KWN7"/>
<keyword evidence="1" id="KW-0812">Transmembrane</keyword>
<dbReference type="OrthoDB" id="329078at2"/>
<gene>
    <name evidence="2" type="ordered locus">Halhy_3522</name>
</gene>
<evidence type="ECO:0000313" key="2">
    <source>
        <dbReference type="EMBL" id="AEE51377.1"/>
    </source>
</evidence>
<reference evidence="2 3" key="1">
    <citation type="journal article" date="2011" name="Stand. Genomic Sci.">
        <title>Complete genome sequence of Haliscomenobacter hydrossis type strain (O).</title>
        <authorList>
            <consortium name="US DOE Joint Genome Institute (JGI-PGF)"/>
            <person name="Daligault H."/>
            <person name="Lapidus A."/>
            <person name="Zeytun A."/>
            <person name="Nolan M."/>
            <person name="Lucas S."/>
            <person name="Del Rio T.G."/>
            <person name="Tice H."/>
            <person name="Cheng J.F."/>
            <person name="Tapia R."/>
            <person name="Han C."/>
            <person name="Goodwin L."/>
            <person name="Pitluck S."/>
            <person name="Liolios K."/>
            <person name="Pagani I."/>
            <person name="Ivanova N."/>
            <person name="Huntemann M."/>
            <person name="Mavromatis K."/>
            <person name="Mikhailova N."/>
            <person name="Pati A."/>
            <person name="Chen A."/>
            <person name="Palaniappan K."/>
            <person name="Land M."/>
            <person name="Hauser L."/>
            <person name="Brambilla E.M."/>
            <person name="Rohde M."/>
            <person name="Verbarg S."/>
            <person name="Goker M."/>
            <person name="Bristow J."/>
            <person name="Eisen J.A."/>
            <person name="Markowitz V."/>
            <person name="Hugenholtz P."/>
            <person name="Kyrpides N.C."/>
            <person name="Klenk H.P."/>
            <person name="Woyke T."/>
        </authorList>
    </citation>
    <scope>NUCLEOTIDE SEQUENCE [LARGE SCALE GENOMIC DNA]</scope>
    <source>
        <strain evidence="3">ATCC 27775 / DSM 1100 / LMG 10767 / O</strain>
    </source>
</reference>
<evidence type="ECO:0000313" key="3">
    <source>
        <dbReference type="Proteomes" id="UP000008461"/>
    </source>
</evidence>
<feature type="transmembrane region" description="Helical" evidence="1">
    <location>
        <begin position="51"/>
        <end position="74"/>
    </location>
</feature>
<proteinExistence type="predicted"/>